<accession>A0A1B1P7I5</accession>
<dbReference type="Pfam" id="PF13876">
    <property type="entry name" value="Phage_gp49_66"/>
    <property type="match status" value="1"/>
</dbReference>
<dbReference type="InterPro" id="IPR025915">
    <property type="entry name" value="Phage_gp49_66"/>
</dbReference>
<evidence type="ECO:0000313" key="1">
    <source>
        <dbReference type="EMBL" id="ANT40072.1"/>
    </source>
</evidence>
<dbReference type="Proteomes" id="UP000226338">
    <property type="component" value="Segment"/>
</dbReference>
<organism evidence="1 2">
    <name type="scientific">Bacillus phage BMBtpLA3</name>
    <dbReference type="NCBI Taxonomy" id="1868824"/>
    <lineage>
        <taxon>Viruses</taxon>
        <taxon>Duplodnaviria</taxon>
        <taxon>Heunggongvirae</taxon>
        <taxon>Uroviricota</taxon>
        <taxon>Caudoviricetes</taxon>
        <taxon>Lwoffvirus</taxon>
        <taxon>Lwoffvirus TP21</taxon>
    </lineage>
</organism>
<gene>
    <name evidence="1" type="ORF">BMBtpLA3_37</name>
</gene>
<dbReference type="EMBL" id="KX190834">
    <property type="protein sequence ID" value="ANT40072.1"/>
    <property type="molecule type" value="Genomic_DNA"/>
</dbReference>
<name>A0A1B1P7I5_9CAUD</name>
<reference evidence="1 2" key="1">
    <citation type="submission" date="2016-05" db="EMBL/GenBank/DDBJ databases">
        <title>Undiscovered low abundance phages are ubiquitous in bacterial genomes.</title>
        <authorList>
            <person name="Dong Z."/>
            <person name="Liu H."/>
            <person name="Zheng J."/>
            <person name="Peng D."/>
        </authorList>
    </citation>
    <scope>NUCLEOTIDE SEQUENCE [LARGE SCALE GENOMIC DNA]</scope>
</reference>
<evidence type="ECO:0008006" key="3">
    <source>
        <dbReference type="Google" id="ProtNLM"/>
    </source>
</evidence>
<proteinExistence type="predicted"/>
<evidence type="ECO:0000313" key="2">
    <source>
        <dbReference type="Proteomes" id="UP000226338"/>
    </source>
</evidence>
<sequence length="87" mass="9932">MNKITLEHINNILDNTKFEVDEKHGKLTIVTALLPNGFTVTESSGCVDPVNYDKNIGIGICKRKITDKIWYLEGYCLQQKLYEKGEK</sequence>
<protein>
    <recommendedName>
        <fullName evidence="3">Phage protein</fullName>
    </recommendedName>
</protein>